<keyword evidence="2" id="KW-0812">Transmembrane</keyword>
<dbReference type="EMBL" id="JADIKI010000022">
    <property type="protein sequence ID" value="MFK2854036.1"/>
    <property type="molecule type" value="Genomic_DNA"/>
</dbReference>
<keyword evidence="2" id="KW-1133">Transmembrane helix</keyword>
<protein>
    <recommendedName>
        <fullName evidence="5">Energy transducer TonB</fullName>
    </recommendedName>
</protein>
<evidence type="ECO:0000256" key="1">
    <source>
        <dbReference type="SAM" id="MobiDB-lite"/>
    </source>
</evidence>
<keyword evidence="4" id="KW-1185">Reference proteome</keyword>
<dbReference type="RefSeq" id="WP_380007789.1">
    <property type="nucleotide sequence ID" value="NZ_JADIKI010000022.1"/>
</dbReference>
<evidence type="ECO:0000313" key="3">
    <source>
        <dbReference type="EMBL" id="MFK2854036.1"/>
    </source>
</evidence>
<feature type="region of interest" description="Disordered" evidence="1">
    <location>
        <begin position="104"/>
        <end position="128"/>
    </location>
</feature>
<sequence length="325" mass="35511">MAERTHRGRFIERPDQIEHHRWFPETHRGLAPLDGPTRAMLHELRWRKPPRDHRRLWTALAIALVLHVLFVAVVWHEMKPTAPLPQVVRVQLDQGIQVRFITRNAANPKAAPPPVTPPPPPPRPVREPVSKNAMTVHMPESSTPVVQPAPATSAPHPVLIDRTGQIVLPANASSASAHYVQQALQGDAQIMQHRAGAQYQSGPNTFKKYFPPPDESFVGGVVRKLNGSESNSKSVDLPGGIHLKCQKVFGIPIPNCGIPPPPPPPTDGDQRLNMMSAPLVKGTPMPKPDIATCIADYRAGKPLPYGCPVDTPAHAVDAEKKKSGP</sequence>
<evidence type="ECO:0000256" key="2">
    <source>
        <dbReference type="SAM" id="Phobius"/>
    </source>
</evidence>
<feature type="compositionally biased region" description="Pro residues" evidence="1">
    <location>
        <begin position="110"/>
        <end position="123"/>
    </location>
</feature>
<organism evidence="3 4">
    <name type="scientific">Dyella humi</name>
    <dbReference type="NCBI Taxonomy" id="1770547"/>
    <lineage>
        <taxon>Bacteria</taxon>
        <taxon>Pseudomonadati</taxon>
        <taxon>Pseudomonadota</taxon>
        <taxon>Gammaproteobacteria</taxon>
        <taxon>Lysobacterales</taxon>
        <taxon>Rhodanobacteraceae</taxon>
        <taxon>Dyella</taxon>
    </lineage>
</organism>
<gene>
    <name evidence="3" type="ORF">ISP18_05500</name>
</gene>
<name>A0ABW8IIB2_9GAMM</name>
<accession>A0ABW8IIB2</accession>
<comment type="caution">
    <text evidence="3">The sequence shown here is derived from an EMBL/GenBank/DDBJ whole genome shotgun (WGS) entry which is preliminary data.</text>
</comment>
<keyword evidence="2" id="KW-0472">Membrane</keyword>
<proteinExistence type="predicted"/>
<feature type="transmembrane region" description="Helical" evidence="2">
    <location>
        <begin position="56"/>
        <end position="75"/>
    </location>
</feature>
<dbReference type="Proteomes" id="UP001620409">
    <property type="component" value="Unassembled WGS sequence"/>
</dbReference>
<reference evidence="3 4" key="1">
    <citation type="submission" date="2020-10" db="EMBL/GenBank/DDBJ databases">
        <title>Phylogeny of dyella-like bacteria.</title>
        <authorList>
            <person name="Fu J."/>
        </authorList>
    </citation>
    <scope>NUCLEOTIDE SEQUENCE [LARGE SCALE GENOMIC DNA]</scope>
    <source>
        <strain evidence="3 4">DHG40</strain>
    </source>
</reference>
<evidence type="ECO:0008006" key="5">
    <source>
        <dbReference type="Google" id="ProtNLM"/>
    </source>
</evidence>
<evidence type="ECO:0000313" key="4">
    <source>
        <dbReference type="Proteomes" id="UP001620409"/>
    </source>
</evidence>